<dbReference type="EMBL" id="JRKI01000027">
    <property type="protein sequence ID" value="KIZ16527.1"/>
    <property type="molecule type" value="Genomic_DNA"/>
</dbReference>
<keyword evidence="1" id="KW-1133">Transmembrane helix</keyword>
<evidence type="ECO:0000256" key="1">
    <source>
        <dbReference type="SAM" id="Phobius"/>
    </source>
</evidence>
<accession>A0A0D7CM51</accession>
<keyword evidence="3" id="KW-1185">Reference proteome</keyword>
<keyword evidence="1" id="KW-0472">Membrane</keyword>
<dbReference type="AlphaFoldDB" id="A0A0D7CM51"/>
<comment type="caution">
    <text evidence="2">The sequence shown here is derived from an EMBL/GenBank/DDBJ whole genome shotgun (WGS) entry which is preliminary data.</text>
</comment>
<keyword evidence="1" id="KW-0812">Transmembrane</keyword>
<name>A0A0D7CM51_9ACTN</name>
<gene>
    <name evidence="2" type="ORF">SNA_19625</name>
</gene>
<dbReference type="PATRIC" id="fig|1240678.4.peg.4143"/>
<proteinExistence type="predicted"/>
<reference evidence="2 3" key="1">
    <citation type="submission" date="2014-09" db="EMBL/GenBank/DDBJ databases">
        <title>Draft genome sequence of Streptomyces natalensis ATCC 27448, producer of the antifungal pimaricin.</title>
        <authorList>
            <person name="Mendes M.V."/>
            <person name="Beites T."/>
            <person name="Pires S."/>
            <person name="Santos C.L."/>
            <person name="Moradas-Ferreira P."/>
        </authorList>
    </citation>
    <scope>NUCLEOTIDE SEQUENCE [LARGE SCALE GENOMIC DNA]</scope>
    <source>
        <strain evidence="2 3">ATCC 27448</strain>
    </source>
</reference>
<protein>
    <submittedName>
        <fullName evidence="2">Uncharacterized protein</fullName>
    </submittedName>
</protein>
<sequence>MLVMVDNSVGAVEELYARVQAAAEGTPYRMCRTERGFDLTVDVDVPQWQELLTRRRVSQVCTYRVAVRPEKKIYTMTDVVRTVEYEAGVGGVRLGASVFVGRDVSLSSYRTLDGSEQYTFSSAEGHGLIRGAAEELGWRESQPVSVKIGIGFAALGGLGGLAALITLAIVKWL</sequence>
<feature type="transmembrane region" description="Helical" evidence="1">
    <location>
        <begin position="148"/>
        <end position="170"/>
    </location>
</feature>
<dbReference type="Proteomes" id="UP000032458">
    <property type="component" value="Unassembled WGS sequence"/>
</dbReference>
<evidence type="ECO:0000313" key="3">
    <source>
        <dbReference type="Proteomes" id="UP000032458"/>
    </source>
</evidence>
<evidence type="ECO:0000313" key="2">
    <source>
        <dbReference type="EMBL" id="KIZ16527.1"/>
    </source>
</evidence>
<organism evidence="2 3">
    <name type="scientific">Streptomyces natalensis ATCC 27448</name>
    <dbReference type="NCBI Taxonomy" id="1240678"/>
    <lineage>
        <taxon>Bacteria</taxon>
        <taxon>Bacillati</taxon>
        <taxon>Actinomycetota</taxon>
        <taxon>Actinomycetes</taxon>
        <taxon>Kitasatosporales</taxon>
        <taxon>Streptomycetaceae</taxon>
        <taxon>Streptomyces</taxon>
    </lineage>
</organism>